<sequence>MATTRSSQSSHVATPIVGTGEHLAGASIVKPGYDPQLTNEDLAPLREQKWTSYNIFAFWMSDVHSVGGYVTAGSLFALGIAGWQVLIALIVGIVIVQVFTNLVAKPSQKTGVPYPVINRAVFGVKGANIPAIIRGLIAVAWYGVQTFLAATSLNIIWLKFFPSSAALLDHSFLGLSALGYISFAVLWVAQAALFWRGMETIRKFIDFAGPAVYVVMIILAVYLVSEAGWSNVDLDLHTGETLTGWASVSAMIGAIALVVAYFSGPMLNFGDFARYGKSFEAVKRGNFLGLPVNFLFFSVLTVVCASATVPVFGRLITDPIATVEAIDTPFAILLGGLTFVTATVGINIVANFIAPAFDFSNVSPQRISWRTGGMIAAVGSVLLTPWNWYDSAEGIRFTLGILGSLIGPLFGILIAGYYLAAKQRVAVDDMYSMSPAGRYWFRGGYNPNAVVAVVAAGVPTVLLTLFASVGDYGWFIGCALGFLCFAGLERVRPMMPQLDPADAGVSDGAATS</sequence>
<feature type="transmembrane region" description="Helical" evidence="6">
    <location>
        <begin position="395"/>
        <end position="420"/>
    </location>
</feature>
<evidence type="ECO:0000256" key="2">
    <source>
        <dbReference type="ARBA" id="ARBA00008974"/>
    </source>
</evidence>
<comment type="caution">
    <text evidence="7">The sequence shown here is derived from an EMBL/GenBank/DDBJ whole genome shotgun (WGS) entry which is preliminary data.</text>
</comment>
<keyword evidence="4 6" id="KW-1133">Transmembrane helix</keyword>
<comment type="similarity">
    <text evidence="2">Belongs to the purine-cytosine permease (2.A.39) family.</text>
</comment>
<feature type="transmembrane region" description="Helical" evidence="6">
    <location>
        <begin position="177"/>
        <end position="195"/>
    </location>
</feature>
<feature type="transmembrane region" description="Helical" evidence="6">
    <location>
        <begin position="369"/>
        <end position="389"/>
    </location>
</feature>
<feature type="transmembrane region" description="Helical" evidence="6">
    <location>
        <begin position="75"/>
        <end position="99"/>
    </location>
</feature>
<evidence type="ECO:0000256" key="3">
    <source>
        <dbReference type="ARBA" id="ARBA00022692"/>
    </source>
</evidence>
<protein>
    <submittedName>
        <fullName evidence="7">NCS1 family nucleobase:cation symporter-1</fullName>
    </submittedName>
</protein>
<dbReference type="AlphaFoldDB" id="A0A7K3WB27"/>
<evidence type="ECO:0000256" key="5">
    <source>
        <dbReference type="ARBA" id="ARBA00023136"/>
    </source>
</evidence>
<reference evidence="7 8" key="1">
    <citation type="submission" date="2020-02" db="EMBL/GenBank/DDBJ databases">
        <title>The whole genome sequence of CPCC 205119.</title>
        <authorList>
            <person name="Jiang Z."/>
        </authorList>
    </citation>
    <scope>NUCLEOTIDE SEQUENCE [LARGE SCALE GENOMIC DNA]</scope>
    <source>
        <strain evidence="7 8">CPCC 205119</strain>
    </source>
</reference>
<accession>A0A7K3WB27</accession>
<evidence type="ECO:0000256" key="4">
    <source>
        <dbReference type="ARBA" id="ARBA00022989"/>
    </source>
</evidence>
<evidence type="ECO:0000313" key="7">
    <source>
        <dbReference type="EMBL" id="NEL53199.1"/>
    </source>
</evidence>
<feature type="transmembrane region" description="Helical" evidence="6">
    <location>
        <begin position="332"/>
        <end position="357"/>
    </location>
</feature>
<name>A0A7K3WB27_9ACTN</name>
<dbReference type="Gene3D" id="1.10.4160.10">
    <property type="entry name" value="Hydantoin permease"/>
    <property type="match status" value="1"/>
</dbReference>
<dbReference type="GO" id="GO:0015205">
    <property type="term" value="F:nucleobase transmembrane transporter activity"/>
    <property type="evidence" value="ECO:0007669"/>
    <property type="project" value="TreeGrafter"/>
</dbReference>
<keyword evidence="5 6" id="KW-0472">Membrane</keyword>
<dbReference type="Proteomes" id="UP000470470">
    <property type="component" value="Unassembled WGS sequence"/>
</dbReference>
<dbReference type="Pfam" id="PF02133">
    <property type="entry name" value="Transp_cyt_pur"/>
    <property type="match status" value="1"/>
</dbReference>
<comment type="subcellular location">
    <subcellularLocation>
        <location evidence="1">Membrane</location>
        <topology evidence="1">Multi-pass membrane protein</topology>
    </subcellularLocation>
</comment>
<feature type="transmembrane region" description="Helical" evidence="6">
    <location>
        <begin position="448"/>
        <end position="466"/>
    </location>
</feature>
<feature type="transmembrane region" description="Helical" evidence="6">
    <location>
        <begin position="287"/>
        <end position="312"/>
    </location>
</feature>
<feature type="transmembrane region" description="Helical" evidence="6">
    <location>
        <begin position="207"/>
        <end position="225"/>
    </location>
</feature>
<dbReference type="PANTHER" id="PTHR30618">
    <property type="entry name" value="NCS1 FAMILY PURINE/PYRIMIDINE TRANSPORTER"/>
    <property type="match status" value="1"/>
</dbReference>
<dbReference type="GO" id="GO:0005886">
    <property type="term" value="C:plasma membrane"/>
    <property type="evidence" value="ECO:0007669"/>
    <property type="project" value="TreeGrafter"/>
</dbReference>
<dbReference type="PANTHER" id="PTHR30618:SF6">
    <property type="entry name" value="NCS1 FAMILY NUCLEOBASE:CATION SYMPORTER-1"/>
    <property type="match status" value="1"/>
</dbReference>
<keyword evidence="8" id="KW-1185">Reference proteome</keyword>
<feature type="transmembrane region" description="Helical" evidence="6">
    <location>
        <begin position="245"/>
        <end position="267"/>
    </location>
</feature>
<evidence type="ECO:0000313" key="8">
    <source>
        <dbReference type="Proteomes" id="UP000470470"/>
    </source>
</evidence>
<dbReference type="EMBL" id="JAAGWK010000008">
    <property type="protein sequence ID" value="NEL53199.1"/>
    <property type="molecule type" value="Genomic_DNA"/>
</dbReference>
<feature type="transmembrane region" description="Helical" evidence="6">
    <location>
        <begin position="135"/>
        <end position="157"/>
    </location>
</feature>
<evidence type="ECO:0000256" key="6">
    <source>
        <dbReference type="SAM" id="Phobius"/>
    </source>
</evidence>
<feature type="transmembrane region" description="Helical" evidence="6">
    <location>
        <begin position="472"/>
        <end position="488"/>
    </location>
</feature>
<dbReference type="RefSeq" id="WP_152730332.1">
    <property type="nucleotide sequence ID" value="NZ_JAABOZ010000007.1"/>
</dbReference>
<gene>
    <name evidence="7" type="ORF">G1H19_04115</name>
</gene>
<dbReference type="CDD" id="cd11555">
    <property type="entry name" value="SLC-NCS1sbd_u1"/>
    <property type="match status" value="1"/>
</dbReference>
<dbReference type="InterPro" id="IPR045225">
    <property type="entry name" value="Uracil/uridine/allantoin_perm"/>
</dbReference>
<organism evidence="7 8">
    <name type="scientific">Goekera deserti</name>
    <dbReference type="NCBI Taxonomy" id="2497753"/>
    <lineage>
        <taxon>Bacteria</taxon>
        <taxon>Bacillati</taxon>
        <taxon>Actinomycetota</taxon>
        <taxon>Actinomycetes</taxon>
        <taxon>Geodermatophilales</taxon>
        <taxon>Geodermatophilaceae</taxon>
        <taxon>Goekera</taxon>
    </lineage>
</organism>
<dbReference type="InterPro" id="IPR001248">
    <property type="entry name" value="Pur-cyt_permease"/>
</dbReference>
<keyword evidence="3 6" id="KW-0812">Transmembrane</keyword>
<evidence type="ECO:0000256" key="1">
    <source>
        <dbReference type="ARBA" id="ARBA00004141"/>
    </source>
</evidence>
<proteinExistence type="inferred from homology"/>